<reference evidence="2" key="1">
    <citation type="submission" date="2016-11" db="UniProtKB">
        <authorList>
            <consortium name="WormBaseParasite"/>
        </authorList>
    </citation>
    <scope>IDENTIFICATION</scope>
</reference>
<protein>
    <submittedName>
        <fullName evidence="2">Uncharacterized protein</fullName>
    </submittedName>
</protein>
<dbReference type="AlphaFoldDB" id="A0A1I8IC34"/>
<organism evidence="1 2">
    <name type="scientific">Macrostomum lignano</name>
    <dbReference type="NCBI Taxonomy" id="282301"/>
    <lineage>
        <taxon>Eukaryota</taxon>
        <taxon>Metazoa</taxon>
        <taxon>Spiralia</taxon>
        <taxon>Lophotrochozoa</taxon>
        <taxon>Platyhelminthes</taxon>
        <taxon>Rhabditophora</taxon>
        <taxon>Macrostomorpha</taxon>
        <taxon>Macrostomida</taxon>
        <taxon>Macrostomidae</taxon>
        <taxon>Macrostomum</taxon>
    </lineage>
</organism>
<sequence>MDMKKSDDNKQLAIMVELADWKSCPFEAFRQKQVPGWNGSDFFRRPRPRVGSDGLWYTEQAIGINTLGPMLKRISASAETSTSVERYIRQGRKRECIMAKMSNHLTEALAGHTPSIERTCGNGSAEIMLLPAWIRAPLAAPLLLLSLCGPCSNYPFKDIAMQQLKTACGASGAGEQLKAWEFFDEELARALSLAMHKGWEFSACKVATGGRQLELLAGLQNRAHLRLFAPGAVSTRTGRCSQGLLDESCRRSLEEQQPGASTVLTRCRTTDENELEAVKEVGDVLQCSTAKRFVGSFRLTASCEALP</sequence>
<name>A0A1I8IC34_9PLAT</name>
<dbReference type="Proteomes" id="UP000095280">
    <property type="component" value="Unplaced"/>
</dbReference>
<evidence type="ECO:0000313" key="2">
    <source>
        <dbReference type="WBParaSite" id="maker-uti_cns_0011358-snap-gene-0.5-mRNA-1"/>
    </source>
</evidence>
<proteinExistence type="predicted"/>
<dbReference type="WBParaSite" id="maker-uti_cns_0011358-snap-gene-0.5-mRNA-1">
    <property type="protein sequence ID" value="maker-uti_cns_0011358-snap-gene-0.5-mRNA-1"/>
    <property type="gene ID" value="maker-uti_cns_0011358-snap-gene-0.5"/>
</dbReference>
<accession>A0A1I8IC34</accession>
<keyword evidence="1" id="KW-1185">Reference proteome</keyword>
<evidence type="ECO:0000313" key="1">
    <source>
        <dbReference type="Proteomes" id="UP000095280"/>
    </source>
</evidence>